<gene>
    <name evidence="1" type="ORF">DWY69_24955</name>
</gene>
<organism evidence="1 2">
    <name type="scientific">Eisenbergiella massiliensis</name>
    <dbReference type="NCBI Taxonomy" id="1720294"/>
    <lineage>
        <taxon>Bacteria</taxon>
        <taxon>Bacillati</taxon>
        <taxon>Bacillota</taxon>
        <taxon>Clostridia</taxon>
        <taxon>Lachnospirales</taxon>
        <taxon>Lachnospiraceae</taxon>
        <taxon>Eisenbergiella</taxon>
    </lineage>
</organism>
<proteinExistence type="predicted"/>
<sequence length="68" mass="7267">MVFLWKKCPVSPAGNSSGGRFTALNHARKAVKPLSSFFSLIILHHPPKNRGRMTAPACGGCAESSKIT</sequence>
<evidence type="ECO:0000313" key="2">
    <source>
        <dbReference type="Proteomes" id="UP000261166"/>
    </source>
</evidence>
<dbReference type="EMBL" id="QVLU01000031">
    <property type="protein sequence ID" value="RGE66041.1"/>
    <property type="molecule type" value="Genomic_DNA"/>
</dbReference>
<name>A0A3E3IGG8_9FIRM</name>
<evidence type="ECO:0000313" key="1">
    <source>
        <dbReference type="EMBL" id="RGE66041.1"/>
    </source>
</evidence>
<dbReference type="AlphaFoldDB" id="A0A3E3IGG8"/>
<dbReference type="Proteomes" id="UP000261166">
    <property type="component" value="Unassembled WGS sequence"/>
</dbReference>
<protein>
    <submittedName>
        <fullName evidence="1">Uncharacterized protein</fullName>
    </submittedName>
</protein>
<comment type="caution">
    <text evidence="1">The sequence shown here is derived from an EMBL/GenBank/DDBJ whole genome shotgun (WGS) entry which is preliminary data.</text>
</comment>
<accession>A0A3E3IGG8</accession>
<reference evidence="1 2" key="1">
    <citation type="submission" date="2018-08" db="EMBL/GenBank/DDBJ databases">
        <title>A genome reference for cultivated species of the human gut microbiota.</title>
        <authorList>
            <person name="Zou Y."/>
            <person name="Xue W."/>
            <person name="Luo G."/>
        </authorList>
    </citation>
    <scope>NUCLEOTIDE SEQUENCE [LARGE SCALE GENOMIC DNA]</scope>
    <source>
        <strain evidence="1 2">AF26-4BH</strain>
    </source>
</reference>